<evidence type="ECO:0000256" key="13">
    <source>
        <dbReference type="ARBA" id="ARBA00023212"/>
    </source>
</evidence>
<dbReference type="InterPro" id="IPR024156">
    <property type="entry name" value="Small_GTPase_ARF"/>
</dbReference>
<evidence type="ECO:0000256" key="2">
    <source>
        <dbReference type="ARBA" id="ARBA00004430"/>
    </source>
</evidence>
<evidence type="ECO:0000256" key="9">
    <source>
        <dbReference type="ARBA" id="ARBA00022741"/>
    </source>
</evidence>
<keyword evidence="20" id="KW-1185">Reference proteome</keyword>
<keyword evidence="9 16" id="KW-0547">Nucleotide-binding</keyword>
<dbReference type="PANTHER" id="PTHR11711">
    <property type="entry name" value="ADP RIBOSYLATION FACTOR-RELATED"/>
    <property type="match status" value="1"/>
</dbReference>
<dbReference type="SMART" id="SM00178">
    <property type="entry name" value="SAR"/>
    <property type="match status" value="1"/>
</dbReference>
<evidence type="ECO:0000256" key="5">
    <source>
        <dbReference type="ARBA" id="ARBA00019766"/>
    </source>
</evidence>
<dbReference type="PROSITE" id="PS51417">
    <property type="entry name" value="ARF"/>
    <property type="match status" value="1"/>
</dbReference>
<accession>A0ABD0YYB4</accession>
<evidence type="ECO:0000256" key="10">
    <source>
        <dbReference type="ARBA" id="ARBA00022794"/>
    </source>
</evidence>
<reference evidence="19 20" key="1">
    <citation type="submission" date="2024-07" db="EMBL/GenBank/DDBJ databases">
        <title>Chromosome-level genome assembly of the water stick insect Ranatra chinensis (Heteroptera: Nepidae).</title>
        <authorList>
            <person name="Liu X."/>
        </authorList>
    </citation>
    <scope>NUCLEOTIDE SEQUENCE [LARGE SCALE GENOMIC DNA]</scope>
    <source>
        <strain evidence="19">Cailab_2021Rc</strain>
        <tissue evidence="19">Muscle</tissue>
    </source>
</reference>
<dbReference type="FunFam" id="3.40.50.300:FF:000457">
    <property type="entry name" value="ADP-ribosylation factor-like protein 6"/>
    <property type="match status" value="1"/>
</dbReference>
<evidence type="ECO:0000313" key="19">
    <source>
        <dbReference type="EMBL" id="KAL1130183.1"/>
    </source>
</evidence>
<evidence type="ECO:0000256" key="15">
    <source>
        <dbReference type="ARBA" id="ARBA00023288"/>
    </source>
</evidence>
<keyword evidence="8" id="KW-0519">Myristate</keyword>
<keyword evidence="12" id="KW-0472">Membrane</keyword>
<feature type="binding site" evidence="17">
    <location>
        <position position="48"/>
    </location>
    <ligand>
        <name>Mg(2+)</name>
        <dbReference type="ChEBI" id="CHEBI:18420"/>
    </ligand>
</feature>
<comment type="similarity">
    <text evidence="4 18">Belongs to the small GTPase superfamily. Arf family.</text>
</comment>
<dbReference type="AlphaFoldDB" id="A0ABD0YYB4"/>
<evidence type="ECO:0000256" key="1">
    <source>
        <dbReference type="ARBA" id="ARBA00004120"/>
    </source>
</evidence>
<comment type="caution">
    <text evidence="19">The sequence shown here is derived from an EMBL/GenBank/DDBJ whole genome shotgun (WGS) entry which is preliminary data.</text>
</comment>
<evidence type="ECO:0000313" key="20">
    <source>
        <dbReference type="Proteomes" id="UP001558652"/>
    </source>
</evidence>
<protein>
    <recommendedName>
        <fullName evidence="5">ADP-ribosylation factor-like protein 6</fullName>
    </recommendedName>
</protein>
<feature type="binding site" evidence="17">
    <location>
        <position position="29"/>
    </location>
    <ligand>
        <name>Mg(2+)</name>
        <dbReference type="ChEBI" id="CHEBI:18420"/>
    </ligand>
</feature>
<evidence type="ECO:0000256" key="8">
    <source>
        <dbReference type="ARBA" id="ARBA00022707"/>
    </source>
</evidence>
<keyword evidence="7" id="KW-0963">Cytoplasm</keyword>
<dbReference type="GO" id="GO:0016192">
    <property type="term" value="P:vesicle-mediated transport"/>
    <property type="evidence" value="ECO:0007669"/>
    <property type="project" value="UniProtKB-ARBA"/>
</dbReference>
<dbReference type="InterPro" id="IPR027417">
    <property type="entry name" value="P-loop_NTPase"/>
</dbReference>
<keyword evidence="10" id="KW-0970">Cilium biogenesis/degradation</keyword>
<evidence type="ECO:0000256" key="7">
    <source>
        <dbReference type="ARBA" id="ARBA00022490"/>
    </source>
</evidence>
<dbReference type="InterPro" id="IPR041839">
    <property type="entry name" value="Arl6"/>
</dbReference>
<keyword evidence="15" id="KW-0449">Lipoprotein</keyword>
<dbReference type="InterPro" id="IPR005225">
    <property type="entry name" value="Small_GTP-bd"/>
</dbReference>
<dbReference type="SUPFAM" id="SSF52540">
    <property type="entry name" value="P-loop containing nucleoside triphosphate hydrolases"/>
    <property type="match status" value="1"/>
</dbReference>
<keyword evidence="6" id="KW-1003">Cell membrane</keyword>
<keyword evidence="14" id="KW-0966">Cell projection</keyword>
<feature type="binding site" evidence="16">
    <location>
        <begin position="22"/>
        <end position="29"/>
    </location>
    <ligand>
        <name>GTP</name>
        <dbReference type="ChEBI" id="CHEBI:37565"/>
    </ligand>
</feature>
<dbReference type="PRINTS" id="PR00328">
    <property type="entry name" value="SAR1GTPBP"/>
</dbReference>
<evidence type="ECO:0000256" key="11">
    <source>
        <dbReference type="ARBA" id="ARBA00023134"/>
    </source>
</evidence>
<keyword evidence="11 16" id="KW-0342">GTP-binding</keyword>
<gene>
    <name evidence="19" type="ORF">AAG570_013121</name>
</gene>
<dbReference type="PROSITE" id="PS51419">
    <property type="entry name" value="RAB"/>
    <property type="match status" value="1"/>
</dbReference>
<keyword evidence="17" id="KW-0460">Magnesium</keyword>
<sequence>MFDKLGFLLGVKRRSVNVVTVGLNNSGKSTVVNLLKSDGDRSSEIVPTIGLNVEQFKYQNVMFTAFDMSGQGRYRDLWQRYYKECDGIIFVVDSTDRLRLAVAKDELDLLLQHPDVADRKIPILFLANKMDLREALSTVKIAAAFQLHKIQDKPWHICATNALTGDGLFEGVDWFTQQIYDTVK</sequence>
<dbReference type="GO" id="GO:0005930">
    <property type="term" value="C:axoneme"/>
    <property type="evidence" value="ECO:0007669"/>
    <property type="project" value="UniProtKB-SubCell"/>
</dbReference>
<proteinExistence type="inferred from homology"/>
<organism evidence="19 20">
    <name type="scientific">Ranatra chinensis</name>
    <dbReference type="NCBI Taxonomy" id="642074"/>
    <lineage>
        <taxon>Eukaryota</taxon>
        <taxon>Metazoa</taxon>
        <taxon>Ecdysozoa</taxon>
        <taxon>Arthropoda</taxon>
        <taxon>Hexapoda</taxon>
        <taxon>Insecta</taxon>
        <taxon>Pterygota</taxon>
        <taxon>Neoptera</taxon>
        <taxon>Paraneoptera</taxon>
        <taxon>Hemiptera</taxon>
        <taxon>Heteroptera</taxon>
        <taxon>Panheteroptera</taxon>
        <taxon>Nepomorpha</taxon>
        <taxon>Nepidae</taxon>
        <taxon>Ranatrinae</taxon>
        <taxon>Ranatra</taxon>
    </lineage>
</organism>
<dbReference type="GO" id="GO:0051649">
    <property type="term" value="P:establishment of localization in cell"/>
    <property type="evidence" value="ECO:0007669"/>
    <property type="project" value="UniProtKB-ARBA"/>
</dbReference>
<name>A0ABD0YYB4_9HEMI</name>
<evidence type="ECO:0000256" key="3">
    <source>
        <dbReference type="ARBA" id="ARBA00004522"/>
    </source>
</evidence>
<dbReference type="Gene3D" id="3.40.50.300">
    <property type="entry name" value="P-loop containing nucleotide triphosphate hydrolases"/>
    <property type="match status" value="1"/>
</dbReference>
<evidence type="ECO:0000256" key="4">
    <source>
        <dbReference type="ARBA" id="ARBA00010290"/>
    </source>
</evidence>
<feature type="binding site" evidence="16">
    <location>
        <begin position="128"/>
        <end position="131"/>
    </location>
    <ligand>
        <name>GTP</name>
        <dbReference type="ChEBI" id="CHEBI:37565"/>
    </ligand>
</feature>
<keyword evidence="13" id="KW-0206">Cytoskeleton</keyword>
<dbReference type="Proteomes" id="UP001558652">
    <property type="component" value="Unassembled WGS sequence"/>
</dbReference>
<dbReference type="SMART" id="SM00177">
    <property type="entry name" value="ARF"/>
    <property type="match status" value="1"/>
</dbReference>
<dbReference type="GO" id="GO:0030030">
    <property type="term" value="P:cell projection organization"/>
    <property type="evidence" value="ECO:0007669"/>
    <property type="project" value="UniProtKB-KW"/>
</dbReference>
<dbReference type="NCBIfam" id="TIGR00231">
    <property type="entry name" value="small_GTP"/>
    <property type="match status" value="1"/>
</dbReference>
<dbReference type="EMBL" id="JBFDAA010000008">
    <property type="protein sequence ID" value="KAL1130183.1"/>
    <property type="molecule type" value="Genomic_DNA"/>
</dbReference>
<feature type="binding site" evidence="16">
    <location>
        <position position="70"/>
    </location>
    <ligand>
        <name>GTP</name>
        <dbReference type="ChEBI" id="CHEBI:37565"/>
    </ligand>
</feature>
<dbReference type="InterPro" id="IPR006689">
    <property type="entry name" value="Small_GTPase_ARF/SAR"/>
</dbReference>
<evidence type="ECO:0000256" key="17">
    <source>
        <dbReference type="PIRSR" id="PIRSR606689-2"/>
    </source>
</evidence>
<evidence type="ECO:0000256" key="6">
    <source>
        <dbReference type="ARBA" id="ARBA00022475"/>
    </source>
</evidence>
<dbReference type="Pfam" id="PF00025">
    <property type="entry name" value="Arf"/>
    <property type="match status" value="1"/>
</dbReference>
<dbReference type="GO" id="GO:0060170">
    <property type="term" value="C:ciliary membrane"/>
    <property type="evidence" value="ECO:0007669"/>
    <property type="project" value="UniProtKB-SubCell"/>
</dbReference>
<evidence type="ECO:0000256" key="18">
    <source>
        <dbReference type="RuleBase" id="RU003925"/>
    </source>
</evidence>
<evidence type="ECO:0000256" key="12">
    <source>
        <dbReference type="ARBA" id="ARBA00023136"/>
    </source>
</evidence>
<evidence type="ECO:0000256" key="14">
    <source>
        <dbReference type="ARBA" id="ARBA00023273"/>
    </source>
</evidence>
<comment type="subcellular location">
    <subcellularLocation>
        <location evidence="3">Cell projection</location>
        <location evidence="3">Cilium membrane</location>
        <topology evidence="3">Peripheral membrane protein</topology>
        <orientation evidence="3">Cytoplasmic side</orientation>
    </subcellularLocation>
    <subcellularLocation>
        <location evidence="2">Cytoplasm</location>
        <location evidence="2">Cytoskeleton</location>
        <location evidence="2">Cilium axoneme</location>
    </subcellularLocation>
    <subcellularLocation>
        <location evidence="1">Cytoplasm</location>
        <location evidence="1">Cytoskeleton</location>
        <location evidence="1">Cilium basal body</location>
    </subcellularLocation>
</comment>
<keyword evidence="17" id="KW-0479">Metal-binding</keyword>
<dbReference type="CDD" id="cd04157">
    <property type="entry name" value="Arl6"/>
    <property type="match status" value="1"/>
</dbReference>
<evidence type="ECO:0000256" key="16">
    <source>
        <dbReference type="PIRSR" id="PIRSR606689-1"/>
    </source>
</evidence>
<dbReference type="GO" id="GO:0005525">
    <property type="term" value="F:GTP binding"/>
    <property type="evidence" value="ECO:0007669"/>
    <property type="project" value="UniProtKB-KW"/>
</dbReference>